<gene>
    <name evidence="2" type="ORF">EL26_13790</name>
</gene>
<dbReference type="RefSeq" id="WP_038089540.1">
    <property type="nucleotide sequence ID" value="NZ_JMIR01000019.1"/>
</dbReference>
<evidence type="ECO:0000313" key="2">
    <source>
        <dbReference type="EMBL" id="KEO82636.1"/>
    </source>
</evidence>
<feature type="compositionally biased region" description="Acidic residues" evidence="1">
    <location>
        <begin position="583"/>
        <end position="598"/>
    </location>
</feature>
<accession>A0A074LKI9</accession>
<comment type="caution">
    <text evidence="2">The sequence shown here is derived from an EMBL/GenBank/DDBJ whole genome shotgun (WGS) entry which is preliminary data.</text>
</comment>
<evidence type="ECO:0000313" key="3">
    <source>
        <dbReference type="Proteomes" id="UP000027931"/>
    </source>
</evidence>
<feature type="region of interest" description="Disordered" evidence="1">
    <location>
        <begin position="1"/>
        <end position="23"/>
    </location>
</feature>
<reference evidence="2 3" key="1">
    <citation type="journal article" date="2013" name="Int. J. Syst. Evol. Microbiol.">
        <title>Tumebacillus flagellatus sp. nov., an alpha-amylase/pullulanase-producing bacterium isolated from cassava wastewater.</title>
        <authorList>
            <person name="Wang Q."/>
            <person name="Xie N."/>
            <person name="Qin Y."/>
            <person name="Shen N."/>
            <person name="Zhu J."/>
            <person name="Mi H."/>
            <person name="Huang R."/>
        </authorList>
    </citation>
    <scope>NUCLEOTIDE SEQUENCE [LARGE SCALE GENOMIC DNA]</scope>
    <source>
        <strain evidence="2 3">GST4</strain>
    </source>
</reference>
<dbReference type="Proteomes" id="UP000027931">
    <property type="component" value="Unassembled WGS sequence"/>
</dbReference>
<feature type="compositionally biased region" description="Acidic residues" evidence="1">
    <location>
        <begin position="606"/>
        <end position="621"/>
    </location>
</feature>
<sequence length="925" mass="105101">MFQTPGYTPSKPHTDGPAAVKGTQPLTSSARLLQLQKAYGNQAVLQLMKKRIAPASAAPPIQLQDEEQEDLSTYTNTVKISREDGGNDQAVTADLITIGSIMFPGSYRPPTKTGAKQNAHSISWTLLKHSYAAAKGMDVETFLTSYAKVDWLSLDEQLKLLEKKNPDIRDEYVELNAYLERYDAAYMNSLIAASHPPLKWMELVQSLVTDLFVAIQLAPLTTHTGYNGDRPEYHGEGQSNKDFESFESYLKQKEPLLQDNSTRDAALLELRGHAKNVMKSAKRYWDLGADHPHGVQDPEEIKYLQAEFQKIFGRAFPLTQKYFQPAVQHVLEGKQEAAFDDNLIVVPNAADAENAPANVQNQPVNADNGMVVEKEVPQQDKFQVRMGMDSTSPFVQVLTAGELRLDHVKMSDDRVYTKYYRSGQKSHTVSWGLIRDSLIAEAKGKNMEEFLLLMLSKWEFLKNQDWTYLLTKPFLRGSHYEKDLRKQPQSETLVRHNQENQERLQDIHNKIEANILKAKASLVDVKMTELAWTSMLQNMISDYVVAYNSSPLASYADGAAVSNGEKDANTYLKLLEEHLGGNVEEEGAQEEEEEEVPDSVDPSMQIEEDNASEEEAEDVEELPDFYDSVWIPKFKNEFGKKKKKKVYRNKSSEKRTKELAKKLDSKKVLSEVEKNEAINILVRQQALKHLDVKKTAVATAPQEDQETYLAMIFFEWESAIKAKYPKIWETYNNLFRGHSEENSAKMGEVRTQYEPKHQASALDKEIWKTELYQRREYLEAAYQARRDPSYQPATPAAKLAKQDYEAGILDGRNGVRVLPRNPLIQNGARETGHRDYSSGMFASEKHAATPFVGVRAGVADYNRGFQEGQDPLVMRDGTETYGYLYGFDTARQVDNGLKRPAEEELDDEEYREIKIQKLDSEEEEF</sequence>
<dbReference type="EMBL" id="JMIR01000019">
    <property type="protein sequence ID" value="KEO82636.1"/>
    <property type="molecule type" value="Genomic_DNA"/>
</dbReference>
<organism evidence="2 3">
    <name type="scientific">Tumebacillus flagellatus</name>
    <dbReference type="NCBI Taxonomy" id="1157490"/>
    <lineage>
        <taxon>Bacteria</taxon>
        <taxon>Bacillati</taxon>
        <taxon>Bacillota</taxon>
        <taxon>Bacilli</taxon>
        <taxon>Bacillales</taxon>
        <taxon>Alicyclobacillaceae</taxon>
        <taxon>Tumebacillus</taxon>
    </lineage>
</organism>
<protein>
    <submittedName>
        <fullName evidence="2">Uncharacterized protein</fullName>
    </submittedName>
</protein>
<evidence type="ECO:0000256" key="1">
    <source>
        <dbReference type="SAM" id="MobiDB-lite"/>
    </source>
</evidence>
<keyword evidence="3" id="KW-1185">Reference proteome</keyword>
<feature type="region of interest" description="Disordered" evidence="1">
    <location>
        <begin position="581"/>
        <end position="621"/>
    </location>
</feature>
<dbReference type="AlphaFoldDB" id="A0A074LKI9"/>
<proteinExistence type="predicted"/>
<name>A0A074LKI9_9BACL</name>